<dbReference type="PANTHER" id="PTHR43377:SF2">
    <property type="entry name" value="BINDING ROSSMANN FOLD OXIDOREDUCTASE, PUTATIVE (AFU_ORTHOLOGUE AFUA_4G00560)-RELATED"/>
    <property type="match status" value="1"/>
</dbReference>
<gene>
    <name evidence="3" type="ORF">ISN26_02730</name>
</gene>
<dbReference type="InterPro" id="IPR036291">
    <property type="entry name" value="NAD(P)-bd_dom_sf"/>
</dbReference>
<dbReference type="PANTHER" id="PTHR43377">
    <property type="entry name" value="BILIVERDIN REDUCTASE A"/>
    <property type="match status" value="1"/>
</dbReference>
<dbReference type="GO" id="GO:0000166">
    <property type="term" value="F:nucleotide binding"/>
    <property type="evidence" value="ECO:0007669"/>
    <property type="project" value="InterPro"/>
</dbReference>
<dbReference type="Gene3D" id="3.30.360.10">
    <property type="entry name" value="Dihydrodipicolinate Reductase, domain 2"/>
    <property type="match status" value="1"/>
</dbReference>
<protein>
    <submittedName>
        <fullName evidence="3">Gfo/Idh/MocA family oxidoreductase</fullName>
    </submittedName>
</protein>
<keyword evidence="4" id="KW-1185">Reference proteome</keyword>
<evidence type="ECO:0000259" key="2">
    <source>
        <dbReference type="Pfam" id="PF22725"/>
    </source>
</evidence>
<accession>A0A930XXT6</accession>
<evidence type="ECO:0000313" key="3">
    <source>
        <dbReference type="EMBL" id="MBF2734994.1"/>
    </source>
</evidence>
<dbReference type="InterPro" id="IPR051450">
    <property type="entry name" value="Gfo/Idh/MocA_Oxidoreductases"/>
</dbReference>
<feature type="domain" description="GFO/IDH/MocA-like oxidoreductase" evidence="2">
    <location>
        <begin position="130"/>
        <end position="281"/>
    </location>
</feature>
<dbReference type="InterPro" id="IPR000683">
    <property type="entry name" value="Gfo/Idh/MocA-like_OxRdtase_N"/>
</dbReference>
<dbReference type="Pfam" id="PF01408">
    <property type="entry name" value="GFO_IDH_MocA"/>
    <property type="match status" value="1"/>
</dbReference>
<dbReference type="SUPFAM" id="SSF55347">
    <property type="entry name" value="Glyceraldehyde-3-phosphate dehydrogenase-like, C-terminal domain"/>
    <property type="match status" value="1"/>
</dbReference>
<evidence type="ECO:0000259" key="1">
    <source>
        <dbReference type="Pfam" id="PF01408"/>
    </source>
</evidence>
<sequence>MKVGVVGLGLRASMVLGYLKAELPELEVMGYVDPQPCGLERLAQTTPVGPALPDLAALLKQKPEFLFVMSPNHLHLEHIRAGLEAGVRMFAEKPIVVSPEQTFALAELLAQHGTAQVQVGLVLRYARHARDLRAAQEAGLLGDVVSIEANEHIAPYHGAFFMRDWRRLSKYSGGFMLEKCCHDLDIYNMVTGSRPLRVASFGGRSSFTPAHAPDSGADAVYQEKKSHWESAADSFASDADIVDNQVAIVEYASGARLAFHTNSNVPDEHRRFCVIGTKGMAEGDFGRGFLKITDAHSRQALKEHDYTDCPETSVHYGADELMARDLAAYLRGERPELPVSVVDCMEAGLAAMAIDQARASGQVVDLRDWWDRLDACGLRKS</sequence>
<dbReference type="EMBL" id="JADHEI010000028">
    <property type="protein sequence ID" value="MBF2734994.1"/>
    <property type="molecule type" value="Genomic_DNA"/>
</dbReference>
<comment type="caution">
    <text evidence="3">The sequence shown here is derived from an EMBL/GenBank/DDBJ whole genome shotgun (WGS) entry which is preliminary data.</text>
</comment>
<dbReference type="Gene3D" id="3.40.50.720">
    <property type="entry name" value="NAD(P)-binding Rossmann-like Domain"/>
    <property type="match status" value="1"/>
</dbReference>
<dbReference type="InterPro" id="IPR055170">
    <property type="entry name" value="GFO_IDH_MocA-like_dom"/>
</dbReference>
<evidence type="ECO:0000313" key="4">
    <source>
        <dbReference type="Proteomes" id="UP000604381"/>
    </source>
</evidence>
<name>A0A930XXT6_9GAMM</name>
<proteinExistence type="predicted"/>
<dbReference type="Pfam" id="PF22725">
    <property type="entry name" value="GFO_IDH_MocA_C3"/>
    <property type="match status" value="1"/>
</dbReference>
<dbReference type="AlphaFoldDB" id="A0A930XXT6"/>
<reference evidence="3" key="1">
    <citation type="submission" date="2020-10" db="EMBL/GenBank/DDBJ databases">
        <title>An improved Amphimedon queenslandica hologenome assembly reveals how three proteobacterial symbionts can extend the metabolic phenotypic of their marine sponge host.</title>
        <authorList>
            <person name="Degnan B."/>
            <person name="Degnan S."/>
            <person name="Xiang X."/>
        </authorList>
    </citation>
    <scope>NUCLEOTIDE SEQUENCE</scope>
    <source>
        <strain evidence="3">AqS2</strain>
    </source>
</reference>
<feature type="domain" description="Gfo/Idh/MocA-like oxidoreductase N-terminal" evidence="1">
    <location>
        <begin position="1"/>
        <end position="120"/>
    </location>
</feature>
<dbReference type="SUPFAM" id="SSF51735">
    <property type="entry name" value="NAD(P)-binding Rossmann-fold domains"/>
    <property type="match status" value="1"/>
</dbReference>
<organism evidence="3 4">
    <name type="scientific">Candidatus Amphirhobacter heronislandensis</name>
    <dbReference type="NCBI Taxonomy" id="1732024"/>
    <lineage>
        <taxon>Bacteria</taxon>
        <taxon>Pseudomonadati</taxon>
        <taxon>Pseudomonadota</taxon>
        <taxon>Gammaproteobacteria</taxon>
        <taxon>Candidatus Tethybacterales</taxon>
        <taxon>Candidatus Tethybacteraceae</taxon>
        <taxon>Candidatus Amphirhobacter</taxon>
    </lineage>
</organism>
<dbReference type="Proteomes" id="UP000604381">
    <property type="component" value="Unassembled WGS sequence"/>
</dbReference>